<feature type="transmembrane region" description="Helical" evidence="1">
    <location>
        <begin position="87"/>
        <end position="106"/>
    </location>
</feature>
<dbReference type="Pfam" id="PF19540">
    <property type="entry name" value="DUF6064"/>
    <property type="match status" value="1"/>
</dbReference>
<organism evidence="2 3">
    <name type="scientific">Massilia haematophila</name>
    <dbReference type="NCBI Taxonomy" id="457923"/>
    <lineage>
        <taxon>Bacteria</taxon>
        <taxon>Pseudomonadati</taxon>
        <taxon>Pseudomonadota</taxon>
        <taxon>Betaproteobacteria</taxon>
        <taxon>Burkholderiales</taxon>
        <taxon>Oxalobacteraceae</taxon>
        <taxon>Telluria group</taxon>
        <taxon>Massilia</taxon>
    </lineage>
</organism>
<dbReference type="InterPro" id="IPR045708">
    <property type="entry name" value="DUF6064"/>
</dbReference>
<protein>
    <submittedName>
        <fullName evidence="2">DUF6064 family protein</fullName>
    </submittedName>
</protein>
<comment type="caution">
    <text evidence="2">The sequence shown here is derived from an EMBL/GenBank/DDBJ whole genome shotgun (WGS) entry which is preliminary data.</text>
</comment>
<feature type="transmembrane region" description="Helical" evidence="1">
    <location>
        <begin position="118"/>
        <end position="139"/>
    </location>
</feature>
<keyword evidence="1" id="KW-0472">Membrane</keyword>
<keyword evidence="3" id="KW-1185">Reference proteome</keyword>
<evidence type="ECO:0000313" key="2">
    <source>
        <dbReference type="EMBL" id="MFC3459888.1"/>
    </source>
</evidence>
<feature type="transmembrane region" description="Helical" evidence="1">
    <location>
        <begin position="30"/>
        <end position="50"/>
    </location>
</feature>
<keyword evidence="1" id="KW-0812">Transmembrane</keyword>
<evidence type="ECO:0000256" key="1">
    <source>
        <dbReference type="SAM" id="Phobius"/>
    </source>
</evidence>
<keyword evidence="1" id="KW-1133">Transmembrane helix</keyword>
<dbReference type="RefSeq" id="WP_379736514.1">
    <property type="nucleotide sequence ID" value="NZ_JBHRVV010000001.1"/>
</dbReference>
<proteinExistence type="predicted"/>
<reference evidence="3" key="1">
    <citation type="journal article" date="2019" name="Int. J. Syst. Evol. Microbiol.">
        <title>The Global Catalogue of Microorganisms (GCM) 10K type strain sequencing project: providing services to taxonomists for standard genome sequencing and annotation.</title>
        <authorList>
            <consortium name="The Broad Institute Genomics Platform"/>
            <consortium name="The Broad Institute Genome Sequencing Center for Infectious Disease"/>
            <person name="Wu L."/>
            <person name="Ma J."/>
        </authorList>
    </citation>
    <scope>NUCLEOTIDE SEQUENCE [LARGE SCALE GENOMIC DNA]</scope>
    <source>
        <strain evidence="3">CCM 7480</strain>
    </source>
</reference>
<feature type="transmembrane region" description="Helical" evidence="1">
    <location>
        <begin position="197"/>
        <end position="216"/>
    </location>
</feature>
<dbReference type="EMBL" id="JBHRVV010000001">
    <property type="protein sequence ID" value="MFC3459888.1"/>
    <property type="molecule type" value="Genomic_DNA"/>
</dbReference>
<feature type="transmembrane region" description="Helical" evidence="1">
    <location>
        <begin position="57"/>
        <end position="75"/>
    </location>
</feature>
<dbReference type="Proteomes" id="UP001595665">
    <property type="component" value="Unassembled WGS sequence"/>
</dbReference>
<accession>A0ABV7PP96</accession>
<name>A0ABV7PP96_9BURK</name>
<evidence type="ECO:0000313" key="3">
    <source>
        <dbReference type="Proteomes" id="UP001595665"/>
    </source>
</evidence>
<sequence>MSEWWTYTLSDLLMFSARTYFRLFALHNEAVWPAHLAAIAAGLVLVGCVLRGAGRAGRLAAALLALAWLWVAWAYHAQRYADINLAAPFFAIGFALQAVLLAWLATRHRAPAIVSWRSPLGAFAFALVLLALLLYPLFALIEEHGWRQAEVFGIAPDPTVAATLGMLLLWRAPWFLWPLPLLWCAVSGATLNELGVAQAWVLPAAGVLALAAGIAAHRGLREARA</sequence>
<gene>
    <name evidence="2" type="ORF">ACFOPH_16755</name>
</gene>